<evidence type="ECO:0000313" key="10">
    <source>
        <dbReference type="EMBL" id="KAK7381134.1"/>
    </source>
</evidence>
<evidence type="ECO:0000256" key="6">
    <source>
        <dbReference type="ARBA" id="ARBA00023295"/>
    </source>
</evidence>
<dbReference type="GO" id="GO:0052861">
    <property type="term" value="F:endo-1,3(4)-beta-glucanase activity"/>
    <property type="evidence" value="ECO:0007669"/>
    <property type="project" value="InterPro"/>
</dbReference>
<dbReference type="PANTHER" id="PTHR31983">
    <property type="entry name" value="ENDO-1,3(4)-BETA-GLUCANASE 1"/>
    <property type="match status" value="1"/>
</dbReference>
<evidence type="ECO:0000256" key="7">
    <source>
        <dbReference type="ARBA" id="ARBA00023316"/>
    </source>
</evidence>
<protein>
    <recommendedName>
        <fullName evidence="3">glucan endo-1,3-beta-D-glucosidase</fullName>
        <ecNumber evidence="3">3.2.1.39</ecNumber>
    </recommendedName>
</protein>
<evidence type="ECO:0000256" key="3">
    <source>
        <dbReference type="ARBA" id="ARBA00012780"/>
    </source>
</evidence>
<comment type="similarity">
    <text evidence="2">Belongs to the glycosyl hydrolase 81 family.</text>
</comment>
<dbReference type="GO" id="GO:0042973">
    <property type="term" value="F:glucan endo-1,3-beta-D-glucosidase activity"/>
    <property type="evidence" value="ECO:0007669"/>
    <property type="project" value="UniProtKB-EC"/>
</dbReference>
<evidence type="ECO:0000256" key="1">
    <source>
        <dbReference type="ARBA" id="ARBA00000382"/>
    </source>
</evidence>
<keyword evidence="6" id="KW-0326">Glycosidase</keyword>
<evidence type="ECO:0000256" key="4">
    <source>
        <dbReference type="ARBA" id="ARBA00022801"/>
    </source>
</evidence>
<dbReference type="EC" id="3.2.1.39" evidence="3"/>
<keyword evidence="7" id="KW-0961">Cell wall biogenesis/degradation</keyword>
<keyword evidence="5" id="KW-0119">Carbohydrate metabolism</keyword>
<accession>A0AAN9NXE2</accession>
<dbReference type="InterPro" id="IPR040720">
    <property type="entry name" value="GH81_C"/>
</dbReference>
<proteinExistence type="inferred from homology"/>
<dbReference type="PROSITE" id="PS52008">
    <property type="entry name" value="GH81"/>
    <property type="match status" value="1"/>
</dbReference>
<dbReference type="PANTHER" id="PTHR31983:SF22">
    <property type="entry name" value="GLUCAN ENDO-1,3-BETA-D-GLUCOSIDASE"/>
    <property type="match status" value="1"/>
</dbReference>
<feature type="domain" description="Glycosyl hydrolase family 81 C-terminal" evidence="9">
    <location>
        <begin position="75"/>
        <end position="188"/>
    </location>
</feature>
<comment type="catalytic activity">
    <reaction evidence="1">
        <text>Hydrolysis of (1-&gt;3)-beta-D-glucosidic linkages in (1-&gt;3)-beta-D-glucans.</text>
        <dbReference type="EC" id="3.2.1.39"/>
    </reaction>
</comment>
<organism evidence="10 11">
    <name type="scientific">Psophocarpus tetragonolobus</name>
    <name type="common">Winged bean</name>
    <name type="synonym">Dolichos tetragonolobus</name>
    <dbReference type="NCBI Taxonomy" id="3891"/>
    <lineage>
        <taxon>Eukaryota</taxon>
        <taxon>Viridiplantae</taxon>
        <taxon>Streptophyta</taxon>
        <taxon>Embryophyta</taxon>
        <taxon>Tracheophyta</taxon>
        <taxon>Spermatophyta</taxon>
        <taxon>Magnoliopsida</taxon>
        <taxon>eudicotyledons</taxon>
        <taxon>Gunneridae</taxon>
        <taxon>Pentapetalae</taxon>
        <taxon>rosids</taxon>
        <taxon>fabids</taxon>
        <taxon>Fabales</taxon>
        <taxon>Fabaceae</taxon>
        <taxon>Papilionoideae</taxon>
        <taxon>50 kb inversion clade</taxon>
        <taxon>NPAAA clade</taxon>
        <taxon>indigoferoid/millettioid clade</taxon>
        <taxon>Phaseoleae</taxon>
        <taxon>Psophocarpus</taxon>
    </lineage>
</organism>
<reference evidence="10 11" key="1">
    <citation type="submission" date="2024-01" db="EMBL/GenBank/DDBJ databases">
        <title>The genomes of 5 underutilized Papilionoideae crops provide insights into root nodulation and disease resistanc.</title>
        <authorList>
            <person name="Jiang F."/>
        </authorList>
    </citation>
    <scope>NUCLEOTIDE SEQUENCE [LARGE SCALE GENOMIC DNA]</scope>
    <source>
        <strain evidence="10">DUOXIRENSHENG_FW03</strain>
        <tissue evidence="10">Leaves</tissue>
    </source>
</reference>
<evidence type="ECO:0000256" key="8">
    <source>
        <dbReference type="ARBA" id="ARBA00023326"/>
    </source>
</evidence>
<evidence type="ECO:0000256" key="2">
    <source>
        <dbReference type="ARBA" id="ARBA00010730"/>
    </source>
</evidence>
<feature type="domain" description="Glycosyl hydrolase family 81 C-terminal" evidence="9">
    <location>
        <begin position="189"/>
        <end position="276"/>
    </location>
</feature>
<dbReference type="EMBL" id="JAYMYS010000009">
    <property type="protein sequence ID" value="KAK7381134.1"/>
    <property type="molecule type" value="Genomic_DNA"/>
</dbReference>
<keyword evidence="4" id="KW-0378">Hydrolase</keyword>
<dbReference type="GO" id="GO:0071555">
    <property type="term" value="P:cell wall organization"/>
    <property type="evidence" value="ECO:0007669"/>
    <property type="project" value="UniProtKB-KW"/>
</dbReference>
<keyword evidence="8" id="KW-0624">Polysaccharide degradation</keyword>
<evidence type="ECO:0000259" key="9">
    <source>
        <dbReference type="Pfam" id="PF17652"/>
    </source>
</evidence>
<evidence type="ECO:0000313" key="11">
    <source>
        <dbReference type="Proteomes" id="UP001386955"/>
    </source>
</evidence>
<comment type="caution">
    <text evidence="10">The sequence shown here is derived from an EMBL/GenBank/DDBJ whole genome shotgun (WGS) entry which is preliminary data.</text>
</comment>
<name>A0AAN9NXE2_PSOTE</name>
<dbReference type="Proteomes" id="UP001386955">
    <property type="component" value="Unassembled WGS sequence"/>
</dbReference>
<keyword evidence="11" id="KW-1185">Reference proteome</keyword>
<dbReference type="AlphaFoldDB" id="A0AAN9NXE2"/>
<dbReference type="InterPro" id="IPR005200">
    <property type="entry name" value="Endo-beta-glucanase"/>
</dbReference>
<dbReference type="GO" id="GO:0000272">
    <property type="term" value="P:polysaccharide catabolic process"/>
    <property type="evidence" value="ECO:0007669"/>
    <property type="project" value="UniProtKB-KW"/>
</dbReference>
<sequence length="276" mass="31001">MANKQHSTPYSQRQNPFQVFKPSLQLLYNANRDVTVLDDIKYRSIDGDLIGFVGYSWVLEADPVFVSWHSTKGVKEDCSDEIASSLCKDGEGLNSSSITLTSSYFYGKLIARAARLALIAEELCYFDVIPKVRKFLKETIEPWLDGTFRGNAFLHDRKWGGIVIKQASTDASAEHGFGIYNDHHYHLGEAVNGYYAAALMGLAYGDAQLVSLGSTLTALEIQGTKMWWHVEEGGTLMYEEEFTQDNRIMGVLWSNKRDTGLWFAPAESKECRLGIQ</sequence>
<dbReference type="Pfam" id="PF17652">
    <property type="entry name" value="Glyco_hydro81C"/>
    <property type="match status" value="2"/>
</dbReference>
<evidence type="ECO:0000256" key="5">
    <source>
        <dbReference type="ARBA" id="ARBA00023277"/>
    </source>
</evidence>
<gene>
    <name evidence="10" type="ORF">VNO78_33660</name>
</gene>